<dbReference type="Proteomes" id="UP001227126">
    <property type="component" value="Unassembled WGS sequence"/>
</dbReference>
<evidence type="ECO:0000313" key="2">
    <source>
        <dbReference type="Proteomes" id="UP001227126"/>
    </source>
</evidence>
<sequence length="501" mass="55624">MPQDSQHNPMKITCPRDWAGMFFLGGSDIPSGARHVAMPQLSLAVFDPLRTIPVHEATGRQIGIFLGTPVDQRAGTISQDCITLPELPAADLDAFIEKQIYAFTGSFIFVLDIPGAQRIYLDACGSLSAVYEPGTGRAAAISSQLVKSADVEARFDRELYETLRVDRDGWFPAGLTAHHGISRLLPNHYLDLETGMAVRHWPRADIPRTTDPEGACAAILAVTRSTIGAVARSAPVSVALTAGNETRMLLAATHNLPGDFSFVTVAAEGVELDRIRAEELSDRFTLPHRLISLKYADTKGQQDWRARTGFSLGGPHTRTHPTRQQLRDRPYFIGGLGGEIGRAFFWRKTDTDSTPIDAKGIWARMGMPPHPRGIEAISDWLDALRRDSGDLPTLLILDLAYLEIRMGCWGFALSYTYTAPTDIHPLIGRESFAAMLSLPPEWRRMQNGTNLMIQSVIRQGWPELLDLPISRYGDFRDRVGFVRRVRRHPHLVAKKLRKLFG</sequence>
<evidence type="ECO:0000313" key="1">
    <source>
        <dbReference type="EMBL" id="MDK3074572.1"/>
    </source>
</evidence>
<name>A0ABT7FHG9_9RHOB</name>
<organism evidence="1 2">
    <name type="scientific">Sedimentitalea xiamensis</name>
    <dbReference type="NCBI Taxonomy" id="3050037"/>
    <lineage>
        <taxon>Bacteria</taxon>
        <taxon>Pseudomonadati</taxon>
        <taxon>Pseudomonadota</taxon>
        <taxon>Alphaproteobacteria</taxon>
        <taxon>Rhodobacterales</taxon>
        <taxon>Paracoccaceae</taxon>
        <taxon>Sedimentitalea</taxon>
    </lineage>
</organism>
<gene>
    <name evidence="1" type="ORF">QO034_15865</name>
</gene>
<accession>A0ABT7FHG9</accession>
<keyword evidence="2" id="KW-1185">Reference proteome</keyword>
<reference evidence="1 2" key="1">
    <citation type="submission" date="2023-05" db="EMBL/GenBank/DDBJ databases">
        <title>Sedimentitalea sp. nov. JM2-8.</title>
        <authorList>
            <person name="Huang J."/>
        </authorList>
    </citation>
    <scope>NUCLEOTIDE SEQUENCE [LARGE SCALE GENOMIC DNA]</scope>
    <source>
        <strain evidence="1 2">JM2-8</strain>
    </source>
</reference>
<proteinExistence type="predicted"/>
<dbReference type="EMBL" id="JASNJE010000021">
    <property type="protein sequence ID" value="MDK3074572.1"/>
    <property type="molecule type" value="Genomic_DNA"/>
</dbReference>
<dbReference type="RefSeq" id="WP_284486502.1">
    <property type="nucleotide sequence ID" value="NZ_JASNJE010000021.1"/>
</dbReference>
<protein>
    <submittedName>
        <fullName evidence="1">Uncharacterized protein</fullName>
    </submittedName>
</protein>
<comment type="caution">
    <text evidence="1">The sequence shown here is derived from an EMBL/GenBank/DDBJ whole genome shotgun (WGS) entry which is preliminary data.</text>
</comment>